<dbReference type="GO" id="GO:0043161">
    <property type="term" value="P:proteasome-mediated ubiquitin-dependent protein catabolic process"/>
    <property type="evidence" value="ECO:0007669"/>
    <property type="project" value="TreeGrafter"/>
</dbReference>
<dbReference type="Pfam" id="PF09783">
    <property type="entry name" value="Vac_ImportDeg"/>
    <property type="match status" value="1"/>
</dbReference>
<dbReference type="AlphaFoldDB" id="A0A8H7PPJ5"/>
<proteinExistence type="inferred from homology"/>
<dbReference type="OrthoDB" id="62at2759"/>
<dbReference type="EMBL" id="JAEPQZ010000008">
    <property type="protein sequence ID" value="KAG2178049.1"/>
    <property type="molecule type" value="Genomic_DNA"/>
</dbReference>
<comment type="caution">
    <text evidence="2">The sequence shown here is derived from an EMBL/GenBank/DDBJ whole genome shotgun (WGS) entry which is preliminary data.</text>
</comment>
<reference evidence="2" key="1">
    <citation type="submission" date="2020-12" db="EMBL/GenBank/DDBJ databases">
        <title>Metabolic potential, ecology and presence of endohyphal bacteria is reflected in genomic diversity of Mucoromycotina.</title>
        <authorList>
            <person name="Muszewska A."/>
            <person name="Okrasinska A."/>
            <person name="Steczkiewicz K."/>
            <person name="Drgas O."/>
            <person name="Orlowska M."/>
            <person name="Perlinska-Lenart U."/>
            <person name="Aleksandrzak-Piekarczyk T."/>
            <person name="Szatraj K."/>
            <person name="Zielenkiewicz U."/>
            <person name="Pilsyk S."/>
            <person name="Malc E."/>
            <person name="Mieczkowski P."/>
            <person name="Kruszewska J.S."/>
            <person name="Biernat P."/>
            <person name="Pawlowska J."/>
        </authorList>
    </citation>
    <scope>NUCLEOTIDE SEQUENCE</scope>
    <source>
        <strain evidence="2">WA0000067209</strain>
    </source>
</reference>
<organism evidence="2 3">
    <name type="scientific">Mortierella isabellina</name>
    <name type="common">Filamentous fungus</name>
    <name type="synonym">Umbelopsis isabellina</name>
    <dbReference type="NCBI Taxonomy" id="91625"/>
    <lineage>
        <taxon>Eukaryota</taxon>
        <taxon>Fungi</taxon>
        <taxon>Fungi incertae sedis</taxon>
        <taxon>Mucoromycota</taxon>
        <taxon>Mucoromycotina</taxon>
        <taxon>Umbelopsidomycetes</taxon>
        <taxon>Umbelopsidales</taxon>
        <taxon>Umbelopsidaceae</taxon>
        <taxon>Umbelopsis</taxon>
    </lineage>
</organism>
<protein>
    <recommendedName>
        <fullName evidence="4">Vacuolar import and degradation protein</fullName>
    </recommendedName>
</protein>
<comment type="similarity">
    <text evidence="1">Belongs to the GID4/VID24 family.</text>
</comment>
<gene>
    <name evidence="2" type="ORF">INT43_003302</name>
</gene>
<evidence type="ECO:0000256" key="1">
    <source>
        <dbReference type="ARBA" id="ARBA00061469"/>
    </source>
</evidence>
<accession>A0A8H7PPJ5</accession>
<dbReference type="PANTHER" id="PTHR14534:SF3">
    <property type="entry name" value="GID COMPLEX SUBUNIT 4 HOMOLOG"/>
    <property type="match status" value="1"/>
</dbReference>
<dbReference type="Proteomes" id="UP000654370">
    <property type="component" value="Unassembled WGS sequence"/>
</dbReference>
<dbReference type="GO" id="GO:0007039">
    <property type="term" value="P:protein catabolic process in the vacuole"/>
    <property type="evidence" value="ECO:0007669"/>
    <property type="project" value="TreeGrafter"/>
</dbReference>
<dbReference type="GO" id="GO:0005773">
    <property type="term" value="C:vacuole"/>
    <property type="evidence" value="ECO:0007669"/>
    <property type="project" value="GOC"/>
</dbReference>
<dbReference type="GO" id="GO:0045721">
    <property type="term" value="P:negative regulation of gluconeogenesis"/>
    <property type="evidence" value="ECO:0007669"/>
    <property type="project" value="TreeGrafter"/>
</dbReference>
<evidence type="ECO:0000313" key="2">
    <source>
        <dbReference type="EMBL" id="KAG2178049.1"/>
    </source>
</evidence>
<dbReference type="GO" id="GO:0034657">
    <property type="term" value="C:GID complex"/>
    <property type="evidence" value="ECO:0007669"/>
    <property type="project" value="TreeGrafter"/>
</dbReference>
<name>A0A8H7PPJ5_MORIS</name>
<dbReference type="GO" id="GO:0006623">
    <property type="term" value="P:protein targeting to vacuole"/>
    <property type="evidence" value="ECO:0007669"/>
    <property type="project" value="TreeGrafter"/>
</dbReference>
<dbReference type="InterPro" id="IPR018618">
    <property type="entry name" value="GID4/10-like"/>
</dbReference>
<evidence type="ECO:0008006" key="4">
    <source>
        <dbReference type="Google" id="ProtNLM"/>
    </source>
</evidence>
<dbReference type="PANTHER" id="PTHR14534">
    <property type="entry name" value="VACUOLAR IMPORT AND DEGRADATION PROTEIN 24"/>
    <property type="match status" value="1"/>
</dbReference>
<evidence type="ECO:0000313" key="3">
    <source>
        <dbReference type="Proteomes" id="UP000654370"/>
    </source>
</evidence>
<keyword evidence="3" id="KW-1185">Reference proteome</keyword>
<sequence length="267" mass="30996">MPIPSTAPAGLTTTTPLPIICPACKDASSCPKHRCNKVLTKSCETVERELKTRASVEQPRRAPSLACRAADEQWVDISNQRLKSTQLGGLYPGSKFKGVQKSGKTSYEVAVKIQHVDLAESSMCGYLNIKGLTTEFPELTTFFEAEIIGPKHSFLTRKWQAEEQFDYTHWKRFPAFQPYLKTFNQDGFAYDFYDKDFVFMRWKEHFLVSDHHLRSIDGASYDGFYYICYQRSTNQITGYYFHHQSEWFQHLTLEHDNERSFGNYEFR</sequence>